<proteinExistence type="predicted"/>
<evidence type="ECO:0000256" key="1">
    <source>
        <dbReference type="ARBA" id="ARBA00023002"/>
    </source>
</evidence>
<organism evidence="3 4">
    <name type="scientific">Streptomyces lonegramiae</name>
    <dbReference type="NCBI Taxonomy" id="3075524"/>
    <lineage>
        <taxon>Bacteria</taxon>
        <taxon>Bacillati</taxon>
        <taxon>Actinomycetota</taxon>
        <taxon>Actinomycetes</taxon>
        <taxon>Kitasatosporales</taxon>
        <taxon>Streptomycetaceae</taxon>
        <taxon>Streptomyces</taxon>
    </lineage>
</organism>
<dbReference type="Gene3D" id="3.30.390.50">
    <property type="entry name" value="CO dehydrogenase flavoprotein, C-terminal domain"/>
    <property type="match status" value="1"/>
</dbReference>
<keyword evidence="1" id="KW-0560">Oxidoreductase</keyword>
<dbReference type="PROSITE" id="PS51387">
    <property type="entry name" value="FAD_PCMH"/>
    <property type="match status" value="1"/>
</dbReference>
<dbReference type="InterPro" id="IPR005107">
    <property type="entry name" value="CO_DH_flav_C"/>
</dbReference>
<dbReference type="PANTHER" id="PTHR42659:SF1">
    <property type="entry name" value="OXIDOREDUCTASE"/>
    <property type="match status" value="1"/>
</dbReference>
<dbReference type="SMART" id="SM01092">
    <property type="entry name" value="CO_deh_flav_C"/>
    <property type="match status" value="1"/>
</dbReference>
<dbReference type="Pfam" id="PF03450">
    <property type="entry name" value="CO_deh_flav_C"/>
    <property type="match status" value="1"/>
</dbReference>
<dbReference type="PANTHER" id="PTHR42659">
    <property type="entry name" value="XANTHINE DEHYDROGENASE SUBUNIT C-RELATED"/>
    <property type="match status" value="1"/>
</dbReference>
<dbReference type="InterPro" id="IPR016166">
    <property type="entry name" value="FAD-bd_PCMH"/>
</dbReference>
<dbReference type="Pfam" id="PF00941">
    <property type="entry name" value="FAD_binding_5"/>
    <property type="match status" value="1"/>
</dbReference>
<dbReference type="InterPro" id="IPR051312">
    <property type="entry name" value="Diverse_Substr_Oxidored"/>
</dbReference>
<reference evidence="3" key="1">
    <citation type="submission" date="2024-05" db="EMBL/GenBank/DDBJ databases">
        <title>30 novel species of actinomycetes from the DSMZ collection.</title>
        <authorList>
            <person name="Nouioui I."/>
        </authorList>
    </citation>
    <scope>NUCLEOTIDE SEQUENCE</scope>
    <source>
        <strain evidence="3">DSM 41529</strain>
    </source>
</reference>
<dbReference type="EMBL" id="JAVRFD010000009">
    <property type="protein sequence ID" value="MDT0544895.1"/>
    <property type="molecule type" value="Genomic_DNA"/>
</dbReference>
<evidence type="ECO:0000259" key="2">
    <source>
        <dbReference type="PROSITE" id="PS51387"/>
    </source>
</evidence>
<dbReference type="Gene3D" id="3.30.43.10">
    <property type="entry name" value="Uridine Diphospho-n-acetylenolpyruvylglucosamine Reductase, domain 2"/>
    <property type="match status" value="1"/>
</dbReference>
<accession>A0ABU2XG28</accession>
<dbReference type="SUPFAM" id="SSF56176">
    <property type="entry name" value="FAD-binding/transporter-associated domain-like"/>
    <property type="match status" value="1"/>
</dbReference>
<protein>
    <submittedName>
        <fullName evidence="3">Xanthine dehydrogenase family protein subunit M</fullName>
    </submittedName>
</protein>
<dbReference type="InterPro" id="IPR036318">
    <property type="entry name" value="FAD-bd_PCMH-like_sf"/>
</dbReference>
<dbReference type="SUPFAM" id="SSF55447">
    <property type="entry name" value="CO dehydrogenase flavoprotein C-terminal domain-like"/>
    <property type="match status" value="1"/>
</dbReference>
<sequence length="333" mass="35273">MREFAYVRAADADEAAALVADRPDAVYLGGGTNLVDLMKLGVAGPGLVVDVSRLDHDRVEHRDDGSALIGAAVRNGELAGDPGVRRRFPLLSQALLAGASGQLRTVATVAGNLMQRTRCGYFQDVTKPCNKRRPGSGCPAIEGAHRELAILGTSEHCVAGHPSDMAVALVALDAVARLRSADGGARTVPVEELYVLPGDTPERETVLEHGDLITAVELPAPPPGAAMAYRKVRDRRSYAFALVSVGAAVSVDESGRVADVRIALGGVAPRPWRARTAEELLRGRRPDEATLREAARAELAAARPLPDNAFKVDLTIDLIVAAIRDLVARKDRA</sequence>
<keyword evidence="4" id="KW-1185">Reference proteome</keyword>
<evidence type="ECO:0000313" key="3">
    <source>
        <dbReference type="EMBL" id="MDT0544895.1"/>
    </source>
</evidence>
<dbReference type="RefSeq" id="WP_311725362.1">
    <property type="nucleotide sequence ID" value="NZ_JAVRFD010000009.1"/>
</dbReference>
<dbReference type="InterPro" id="IPR002346">
    <property type="entry name" value="Mopterin_DH_FAD-bd"/>
</dbReference>
<comment type="caution">
    <text evidence="3">The sequence shown here is derived from an EMBL/GenBank/DDBJ whole genome shotgun (WGS) entry which is preliminary data.</text>
</comment>
<dbReference type="Gene3D" id="3.30.465.10">
    <property type="match status" value="2"/>
</dbReference>
<name>A0ABU2XG28_9ACTN</name>
<gene>
    <name evidence="3" type="ORF">RND15_19595</name>
</gene>
<dbReference type="InterPro" id="IPR016169">
    <property type="entry name" value="FAD-bd_PCMH_sub2"/>
</dbReference>
<feature type="domain" description="FAD-binding PCMH-type" evidence="2">
    <location>
        <begin position="1"/>
        <end position="223"/>
    </location>
</feature>
<dbReference type="InterPro" id="IPR036683">
    <property type="entry name" value="CO_DH_flav_C_dom_sf"/>
</dbReference>
<evidence type="ECO:0000313" key="4">
    <source>
        <dbReference type="Proteomes" id="UP001180754"/>
    </source>
</evidence>
<dbReference type="Proteomes" id="UP001180754">
    <property type="component" value="Unassembled WGS sequence"/>
</dbReference>
<dbReference type="InterPro" id="IPR016167">
    <property type="entry name" value="FAD-bd_PCMH_sub1"/>
</dbReference>